<name>A0A9W9A9F0_9AGAR</name>
<organism evidence="1 2">
    <name type="scientific">Lentinula aciculospora</name>
    <dbReference type="NCBI Taxonomy" id="153920"/>
    <lineage>
        <taxon>Eukaryota</taxon>
        <taxon>Fungi</taxon>
        <taxon>Dikarya</taxon>
        <taxon>Basidiomycota</taxon>
        <taxon>Agaricomycotina</taxon>
        <taxon>Agaricomycetes</taxon>
        <taxon>Agaricomycetidae</taxon>
        <taxon>Agaricales</taxon>
        <taxon>Marasmiineae</taxon>
        <taxon>Omphalotaceae</taxon>
        <taxon>Lentinula</taxon>
    </lineage>
</organism>
<dbReference type="SUPFAM" id="SSF52113">
    <property type="entry name" value="BRCT domain"/>
    <property type="match status" value="1"/>
</dbReference>
<accession>A0A9W9A9F0</accession>
<dbReference type="PROSITE" id="PS51257">
    <property type="entry name" value="PROKAR_LIPOPROTEIN"/>
    <property type="match status" value="1"/>
</dbReference>
<dbReference type="InterPro" id="IPR036420">
    <property type="entry name" value="BRCT_dom_sf"/>
</dbReference>
<dbReference type="AlphaFoldDB" id="A0A9W9A9F0"/>
<dbReference type="Proteomes" id="UP001150266">
    <property type="component" value="Unassembled WGS sequence"/>
</dbReference>
<dbReference type="OrthoDB" id="3197870at2759"/>
<evidence type="ECO:0000313" key="2">
    <source>
        <dbReference type="Proteomes" id="UP001150266"/>
    </source>
</evidence>
<protein>
    <recommendedName>
        <fullName evidence="3">BRCT domain-containing protein</fullName>
    </recommendedName>
</protein>
<dbReference type="EMBL" id="JAOTPV010000011">
    <property type="protein sequence ID" value="KAJ4476771.1"/>
    <property type="molecule type" value="Genomic_DNA"/>
</dbReference>
<gene>
    <name evidence="1" type="ORF">J3R30DRAFT_337904</name>
</gene>
<reference evidence="1" key="1">
    <citation type="submission" date="2022-08" db="EMBL/GenBank/DDBJ databases">
        <title>A Global Phylogenomic Analysis of the Shiitake Genus Lentinula.</title>
        <authorList>
            <consortium name="DOE Joint Genome Institute"/>
            <person name="Sierra-Patev S."/>
            <person name="Min B."/>
            <person name="Naranjo-Ortiz M."/>
            <person name="Looney B."/>
            <person name="Konkel Z."/>
            <person name="Slot J.C."/>
            <person name="Sakamoto Y."/>
            <person name="Steenwyk J.L."/>
            <person name="Rokas A."/>
            <person name="Carro J."/>
            <person name="Camarero S."/>
            <person name="Ferreira P."/>
            <person name="Molpeceres G."/>
            <person name="Ruiz-Duenas F.J."/>
            <person name="Serrano A."/>
            <person name="Henrissat B."/>
            <person name="Drula E."/>
            <person name="Hughes K.W."/>
            <person name="Mata J.L."/>
            <person name="Ishikawa N.K."/>
            <person name="Vargas-Isla R."/>
            <person name="Ushijima S."/>
            <person name="Smith C.A."/>
            <person name="Ahrendt S."/>
            <person name="Andreopoulos W."/>
            <person name="He G."/>
            <person name="Labutti K."/>
            <person name="Lipzen A."/>
            <person name="Ng V."/>
            <person name="Riley R."/>
            <person name="Sandor L."/>
            <person name="Barry K."/>
            <person name="Martinez A.T."/>
            <person name="Xiao Y."/>
            <person name="Gibbons J.G."/>
            <person name="Terashima K."/>
            <person name="Grigoriev I.V."/>
            <person name="Hibbett D.S."/>
        </authorList>
    </citation>
    <scope>NUCLEOTIDE SEQUENCE</scope>
    <source>
        <strain evidence="1">JLM2183</strain>
    </source>
</reference>
<keyword evidence="2" id="KW-1185">Reference proteome</keyword>
<sequence length="80" mass="9020">MLFKDLKGCFSPLISASVLSCWVQNGGAIMQYEPEFFHTSCFFCAGMDDPWVKQLSEKSVTVLHASWVSRCVEKQFSCDS</sequence>
<evidence type="ECO:0008006" key="3">
    <source>
        <dbReference type="Google" id="ProtNLM"/>
    </source>
</evidence>
<comment type="caution">
    <text evidence="1">The sequence shown here is derived from an EMBL/GenBank/DDBJ whole genome shotgun (WGS) entry which is preliminary data.</text>
</comment>
<proteinExistence type="predicted"/>
<evidence type="ECO:0000313" key="1">
    <source>
        <dbReference type="EMBL" id="KAJ4476771.1"/>
    </source>
</evidence>